<keyword evidence="3" id="KW-1185">Reference proteome</keyword>
<evidence type="ECO:0000256" key="1">
    <source>
        <dbReference type="SAM" id="SignalP"/>
    </source>
</evidence>
<dbReference type="VEuPathDB" id="VectorBase:AFAF021616"/>
<evidence type="ECO:0000313" key="3">
    <source>
        <dbReference type="Proteomes" id="UP000075886"/>
    </source>
</evidence>
<sequence>MKNVCILVAILFCSAAVADALILTQAATCERCLSVGALSCGPGAVFSCVGQTAINNCADCNRWMGRCAVYSGFTFCSL</sequence>
<keyword evidence="1" id="KW-0732">Signal</keyword>
<dbReference type="EMBL" id="AXCN02002080">
    <property type="status" value="NOT_ANNOTATED_CDS"/>
    <property type="molecule type" value="Genomic_DNA"/>
</dbReference>
<organism evidence="2 3">
    <name type="scientific">Anopheles farauti</name>
    <dbReference type="NCBI Taxonomy" id="69004"/>
    <lineage>
        <taxon>Eukaryota</taxon>
        <taxon>Metazoa</taxon>
        <taxon>Ecdysozoa</taxon>
        <taxon>Arthropoda</taxon>
        <taxon>Hexapoda</taxon>
        <taxon>Insecta</taxon>
        <taxon>Pterygota</taxon>
        <taxon>Neoptera</taxon>
        <taxon>Endopterygota</taxon>
        <taxon>Diptera</taxon>
        <taxon>Nematocera</taxon>
        <taxon>Culicoidea</taxon>
        <taxon>Culicidae</taxon>
        <taxon>Anophelinae</taxon>
        <taxon>Anopheles</taxon>
    </lineage>
</organism>
<feature type="signal peptide" evidence="1">
    <location>
        <begin position="1"/>
        <end position="20"/>
    </location>
</feature>
<reference evidence="3" key="1">
    <citation type="submission" date="2014-01" db="EMBL/GenBank/DDBJ databases">
        <title>The Genome Sequence of Anopheles farauti FAR1 (V2).</title>
        <authorList>
            <consortium name="The Broad Institute Genomics Platform"/>
            <person name="Neafsey D.E."/>
            <person name="Besansky N."/>
            <person name="Howell P."/>
            <person name="Walton C."/>
            <person name="Young S.K."/>
            <person name="Zeng Q."/>
            <person name="Gargeya S."/>
            <person name="Fitzgerald M."/>
            <person name="Haas B."/>
            <person name="Abouelleil A."/>
            <person name="Allen A.W."/>
            <person name="Alvarado L."/>
            <person name="Arachchi H.M."/>
            <person name="Berlin A.M."/>
            <person name="Chapman S.B."/>
            <person name="Gainer-Dewar J."/>
            <person name="Goldberg J."/>
            <person name="Griggs A."/>
            <person name="Gujja S."/>
            <person name="Hansen M."/>
            <person name="Howarth C."/>
            <person name="Imamovic A."/>
            <person name="Ireland A."/>
            <person name="Larimer J."/>
            <person name="McCowan C."/>
            <person name="Murphy C."/>
            <person name="Pearson M."/>
            <person name="Poon T.W."/>
            <person name="Priest M."/>
            <person name="Roberts A."/>
            <person name="Saif S."/>
            <person name="Shea T."/>
            <person name="Sisk P."/>
            <person name="Sykes S."/>
            <person name="Wortman J."/>
            <person name="Nusbaum C."/>
            <person name="Birren B."/>
        </authorList>
    </citation>
    <scope>NUCLEOTIDE SEQUENCE [LARGE SCALE GENOMIC DNA]</scope>
    <source>
        <strain evidence="3">FAR1</strain>
    </source>
</reference>
<dbReference type="STRING" id="69004.A0A1Y9H9E5"/>
<proteinExistence type="predicted"/>
<protein>
    <submittedName>
        <fullName evidence="2">Uncharacterized protein</fullName>
    </submittedName>
</protein>
<feature type="chain" id="PRO_5012961185" evidence="1">
    <location>
        <begin position="21"/>
        <end position="78"/>
    </location>
</feature>
<evidence type="ECO:0000313" key="2">
    <source>
        <dbReference type="EnsemblMetazoa" id="AFAF021616-PA"/>
    </source>
</evidence>
<dbReference type="AlphaFoldDB" id="A0A1Y9H9E5"/>
<dbReference type="Proteomes" id="UP000075886">
    <property type="component" value="Unassembled WGS sequence"/>
</dbReference>
<dbReference type="EnsemblMetazoa" id="AFAF021616-RA">
    <property type="protein sequence ID" value="AFAF021616-PA"/>
    <property type="gene ID" value="AFAF021616"/>
</dbReference>
<accession>A0A1Y9H9E5</accession>
<reference evidence="2" key="2">
    <citation type="submission" date="2020-05" db="UniProtKB">
        <authorList>
            <consortium name="EnsemblMetazoa"/>
        </authorList>
    </citation>
    <scope>IDENTIFICATION</scope>
    <source>
        <strain evidence="2">FAR1</strain>
    </source>
</reference>
<name>A0A1Y9H9E5_9DIPT</name>